<evidence type="ECO:0000313" key="2">
    <source>
        <dbReference type="Proteomes" id="UP000501812"/>
    </source>
</evidence>
<dbReference type="RefSeq" id="WP_169453828.1">
    <property type="nucleotide sequence ID" value="NZ_CP051774.1"/>
</dbReference>
<sequence>MKSKLHRWTGISAETLLVILTVLLLLTLVARGDGSHAFPTPDLAGHP</sequence>
<dbReference type="AlphaFoldDB" id="A0A858RG26"/>
<evidence type="ECO:0000313" key="1">
    <source>
        <dbReference type="EMBL" id="QJE95514.1"/>
    </source>
</evidence>
<dbReference type="Proteomes" id="UP000501812">
    <property type="component" value="Chromosome"/>
</dbReference>
<protein>
    <submittedName>
        <fullName evidence="1">Uncharacterized protein</fullName>
    </submittedName>
</protein>
<accession>A0A858RG26</accession>
<organism evidence="1 2">
    <name type="scientific">Luteolibacter luteus</name>
    <dbReference type="NCBI Taxonomy" id="2728835"/>
    <lineage>
        <taxon>Bacteria</taxon>
        <taxon>Pseudomonadati</taxon>
        <taxon>Verrucomicrobiota</taxon>
        <taxon>Verrucomicrobiia</taxon>
        <taxon>Verrucomicrobiales</taxon>
        <taxon>Verrucomicrobiaceae</taxon>
        <taxon>Luteolibacter</taxon>
    </lineage>
</organism>
<dbReference type="EMBL" id="CP051774">
    <property type="protein sequence ID" value="QJE95514.1"/>
    <property type="molecule type" value="Genomic_DNA"/>
</dbReference>
<gene>
    <name evidence="1" type="ORF">HHL09_06860</name>
</gene>
<dbReference type="KEGG" id="luo:HHL09_06860"/>
<proteinExistence type="predicted"/>
<keyword evidence="2" id="KW-1185">Reference proteome</keyword>
<name>A0A858RG26_9BACT</name>
<reference evidence="1 2" key="1">
    <citation type="submission" date="2020-04" db="EMBL/GenBank/DDBJ databases">
        <title>Luteolibacter sp. G-1-1-1 isolated from soil.</title>
        <authorList>
            <person name="Dahal R.H."/>
        </authorList>
    </citation>
    <scope>NUCLEOTIDE SEQUENCE [LARGE SCALE GENOMIC DNA]</scope>
    <source>
        <strain evidence="1 2">G-1-1-1</strain>
    </source>
</reference>